<dbReference type="Proteomes" id="UP000178486">
    <property type="component" value="Unassembled WGS sequence"/>
</dbReference>
<organism evidence="2 3">
    <name type="scientific">Candidatus Roizmanbacteria bacterium RIFCSPLOWO2_01_FULL_45_11</name>
    <dbReference type="NCBI Taxonomy" id="1802070"/>
    <lineage>
        <taxon>Bacteria</taxon>
        <taxon>Candidatus Roizmaniibacteriota</taxon>
    </lineage>
</organism>
<name>A0A1F7JBB5_9BACT</name>
<dbReference type="InterPro" id="IPR018225">
    <property type="entry name" value="Transaldolase_AS"/>
</dbReference>
<comment type="caution">
    <text evidence="2">The sequence shown here is derived from an EMBL/GenBank/DDBJ whole genome shotgun (WGS) entry which is preliminary data.</text>
</comment>
<proteinExistence type="predicted"/>
<protein>
    <submittedName>
        <fullName evidence="2">Transaldolase</fullName>
    </submittedName>
</protein>
<dbReference type="EMBL" id="MGAU01000073">
    <property type="protein sequence ID" value="OGK52907.1"/>
    <property type="molecule type" value="Genomic_DNA"/>
</dbReference>
<dbReference type="Pfam" id="PF00923">
    <property type="entry name" value="TAL_FSA"/>
    <property type="match status" value="1"/>
</dbReference>
<reference evidence="2 3" key="1">
    <citation type="journal article" date="2016" name="Nat. Commun.">
        <title>Thousands of microbial genomes shed light on interconnected biogeochemical processes in an aquifer system.</title>
        <authorList>
            <person name="Anantharaman K."/>
            <person name="Brown C.T."/>
            <person name="Hug L.A."/>
            <person name="Sharon I."/>
            <person name="Castelle C.J."/>
            <person name="Probst A.J."/>
            <person name="Thomas B.C."/>
            <person name="Singh A."/>
            <person name="Wilkins M.J."/>
            <person name="Karaoz U."/>
            <person name="Brodie E.L."/>
            <person name="Williams K.H."/>
            <person name="Hubbard S.S."/>
            <person name="Banfield J.F."/>
        </authorList>
    </citation>
    <scope>NUCLEOTIDE SEQUENCE [LARGE SCALE GENOMIC DNA]</scope>
</reference>
<dbReference type="PANTHER" id="PTHR10683">
    <property type="entry name" value="TRANSALDOLASE"/>
    <property type="match status" value="1"/>
</dbReference>
<evidence type="ECO:0000256" key="1">
    <source>
        <dbReference type="ARBA" id="ARBA00023270"/>
    </source>
</evidence>
<dbReference type="PROSITE" id="PS00958">
    <property type="entry name" value="TRANSALDOLASE_2"/>
    <property type="match status" value="1"/>
</dbReference>
<dbReference type="InterPro" id="IPR001585">
    <property type="entry name" value="TAL/FSA"/>
</dbReference>
<dbReference type="InterPro" id="IPR013785">
    <property type="entry name" value="Aldolase_TIM"/>
</dbReference>
<accession>A0A1F7JBB5</accession>
<dbReference type="GO" id="GO:0005975">
    <property type="term" value="P:carbohydrate metabolic process"/>
    <property type="evidence" value="ECO:0007669"/>
    <property type="project" value="InterPro"/>
</dbReference>
<dbReference type="SUPFAM" id="SSF51569">
    <property type="entry name" value="Aldolase"/>
    <property type="match status" value="1"/>
</dbReference>
<dbReference type="Gene3D" id="3.20.20.70">
    <property type="entry name" value="Aldolase class I"/>
    <property type="match status" value="1"/>
</dbReference>
<keyword evidence="1" id="KW-0704">Schiff base</keyword>
<gene>
    <name evidence="2" type="ORF">A3B56_01800</name>
</gene>
<dbReference type="AlphaFoldDB" id="A0A1F7JBB5"/>
<evidence type="ECO:0000313" key="2">
    <source>
        <dbReference type="EMBL" id="OGK52907.1"/>
    </source>
</evidence>
<evidence type="ECO:0000313" key="3">
    <source>
        <dbReference type="Proteomes" id="UP000178486"/>
    </source>
</evidence>
<sequence length="289" mass="31801">MKPSSLPAQIFVDSGFPEDTKKVIDLLGFLDGQTTNPSLVAKKLLANSKQPIANSTLSEEALLEKYKEIVHDISALIPQGSVSIEVYADKETPAEKMIEQARVMNAWIPNAHIKLPTTTEGLKAAEMLVTEKIRVNMTLVFSQEQAAAVHAATRGAKEGDVFISPFIGRLDDRGENGMDLIKNIATMYKTANSHVLILAASLRTMNHFMGSISSGADILTCPLTIIEEWVQSGMHVPGEDYQYDAGSLTRIPYVELDLTRKWQSFTIRHDLTDAGLQKFADDWNGLIGK</sequence>
<dbReference type="PANTHER" id="PTHR10683:SF40">
    <property type="entry name" value="FRUCTOSE-6-PHOSPHATE ALDOLASE 1-RELATED"/>
    <property type="match status" value="1"/>
</dbReference>